<name>A0A561R2C0_9HYPH</name>
<evidence type="ECO:0000313" key="6">
    <source>
        <dbReference type="EMBL" id="TWF56759.1"/>
    </source>
</evidence>
<dbReference type="InterPro" id="IPR009057">
    <property type="entry name" value="Homeodomain-like_sf"/>
</dbReference>
<dbReference type="AlphaFoldDB" id="A0A561R2C0"/>
<keyword evidence="7" id="KW-1185">Reference proteome</keyword>
<accession>A0A561R2C0</accession>
<keyword evidence="4" id="KW-0804">Transcription</keyword>
<dbReference type="InterPro" id="IPR020449">
    <property type="entry name" value="Tscrpt_reg_AraC-type_HTH"/>
</dbReference>
<dbReference type="PROSITE" id="PS00041">
    <property type="entry name" value="HTH_ARAC_FAMILY_1"/>
    <property type="match status" value="1"/>
</dbReference>
<gene>
    <name evidence="6" type="ORF">FHW37_102398</name>
</gene>
<dbReference type="SMART" id="SM00342">
    <property type="entry name" value="HTH_ARAC"/>
    <property type="match status" value="1"/>
</dbReference>
<reference evidence="6 7" key="1">
    <citation type="submission" date="2019-06" db="EMBL/GenBank/DDBJ databases">
        <title>Sorghum-associated microbial communities from plants grown in Nebraska, USA.</title>
        <authorList>
            <person name="Schachtman D."/>
        </authorList>
    </citation>
    <scope>NUCLEOTIDE SEQUENCE [LARGE SCALE GENOMIC DNA]</scope>
    <source>
        <strain evidence="6 7">1225</strain>
    </source>
</reference>
<dbReference type="InterPro" id="IPR037923">
    <property type="entry name" value="HTH-like"/>
</dbReference>
<dbReference type="InterPro" id="IPR050204">
    <property type="entry name" value="AraC_XylS_family_regulators"/>
</dbReference>
<comment type="caution">
    <text evidence="6">The sequence shown here is derived from an EMBL/GenBank/DDBJ whole genome shotgun (WGS) entry which is preliminary data.</text>
</comment>
<organism evidence="6 7">
    <name type="scientific">Neorhizobium alkalisoli</name>
    <dbReference type="NCBI Taxonomy" id="528178"/>
    <lineage>
        <taxon>Bacteria</taxon>
        <taxon>Pseudomonadati</taxon>
        <taxon>Pseudomonadota</taxon>
        <taxon>Alphaproteobacteria</taxon>
        <taxon>Hyphomicrobiales</taxon>
        <taxon>Rhizobiaceae</taxon>
        <taxon>Rhizobium/Agrobacterium group</taxon>
        <taxon>Neorhizobium</taxon>
    </lineage>
</organism>
<evidence type="ECO:0000256" key="3">
    <source>
        <dbReference type="ARBA" id="ARBA00023159"/>
    </source>
</evidence>
<keyword evidence="3" id="KW-0010">Activator</keyword>
<dbReference type="SUPFAM" id="SSF46689">
    <property type="entry name" value="Homeodomain-like"/>
    <property type="match status" value="2"/>
</dbReference>
<dbReference type="Pfam" id="PF12833">
    <property type="entry name" value="HTH_18"/>
    <property type="match status" value="1"/>
</dbReference>
<protein>
    <submittedName>
        <fullName evidence="6">AraC family transcriptional regulator</fullName>
    </submittedName>
</protein>
<evidence type="ECO:0000256" key="1">
    <source>
        <dbReference type="ARBA" id="ARBA00023015"/>
    </source>
</evidence>
<dbReference type="InterPro" id="IPR018062">
    <property type="entry name" value="HTH_AraC-typ_CS"/>
</dbReference>
<keyword evidence="2" id="KW-0238">DNA-binding</keyword>
<evidence type="ECO:0000256" key="2">
    <source>
        <dbReference type="ARBA" id="ARBA00023125"/>
    </source>
</evidence>
<evidence type="ECO:0000259" key="5">
    <source>
        <dbReference type="PROSITE" id="PS01124"/>
    </source>
</evidence>
<dbReference type="Gene3D" id="1.10.10.60">
    <property type="entry name" value="Homeodomain-like"/>
    <property type="match status" value="1"/>
</dbReference>
<dbReference type="EMBL" id="VIWP01000002">
    <property type="protein sequence ID" value="TWF56759.1"/>
    <property type="molecule type" value="Genomic_DNA"/>
</dbReference>
<evidence type="ECO:0000313" key="7">
    <source>
        <dbReference type="Proteomes" id="UP000320653"/>
    </source>
</evidence>
<dbReference type="Pfam" id="PF02311">
    <property type="entry name" value="AraC_binding"/>
    <property type="match status" value="1"/>
</dbReference>
<dbReference type="GO" id="GO:0043565">
    <property type="term" value="F:sequence-specific DNA binding"/>
    <property type="evidence" value="ECO:0007669"/>
    <property type="project" value="InterPro"/>
</dbReference>
<dbReference type="PANTHER" id="PTHR46796">
    <property type="entry name" value="HTH-TYPE TRANSCRIPTIONAL ACTIVATOR RHAS-RELATED"/>
    <property type="match status" value="1"/>
</dbReference>
<dbReference type="InterPro" id="IPR018060">
    <property type="entry name" value="HTH_AraC"/>
</dbReference>
<dbReference type="PROSITE" id="PS01124">
    <property type="entry name" value="HTH_ARAC_FAMILY_2"/>
    <property type="match status" value="1"/>
</dbReference>
<dbReference type="SUPFAM" id="SSF51215">
    <property type="entry name" value="Regulatory protein AraC"/>
    <property type="match status" value="1"/>
</dbReference>
<evidence type="ECO:0000256" key="4">
    <source>
        <dbReference type="ARBA" id="ARBA00023163"/>
    </source>
</evidence>
<dbReference type="Proteomes" id="UP000320653">
    <property type="component" value="Unassembled WGS sequence"/>
</dbReference>
<keyword evidence="1" id="KW-0805">Transcription regulation</keyword>
<sequence>MCKQEAALTQGDGIIESPALAGIERIEARFRGNGFSPHRHDTYALGLTLSGVQTFQYRGAGRASLPGNIIVLHPDELHDGAAGTEQGLTYRMLYLPPERLIEATGATARQKDALPFIPNPIVADEDFRLCLAEALDDLAAAPQELLLDDLITRISAGLWRNADDRRGGGSRDGGMASERVARQAMLRCRDFLRENFDAAVSSADLEKVGGLDRYQTARHFRKLFGTSPHRYLVMRRLDRARHLLSEGESLAQVASETGFADQAHFTRHFKKTFGMTPGRWMALKASA</sequence>
<proteinExistence type="predicted"/>
<dbReference type="InterPro" id="IPR003313">
    <property type="entry name" value="AraC-bd"/>
</dbReference>
<dbReference type="PANTHER" id="PTHR46796:SF2">
    <property type="entry name" value="TRANSCRIPTIONAL REGULATORY PROTEIN"/>
    <property type="match status" value="1"/>
</dbReference>
<dbReference type="GO" id="GO:0003700">
    <property type="term" value="F:DNA-binding transcription factor activity"/>
    <property type="evidence" value="ECO:0007669"/>
    <property type="project" value="InterPro"/>
</dbReference>
<dbReference type="PRINTS" id="PR00032">
    <property type="entry name" value="HTHARAC"/>
</dbReference>
<feature type="domain" description="HTH araC/xylS-type" evidence="5">
    <location>
        <begin position="186"/>
        <end position="283"/>
    </location>
</feature>